<name>A0A084VU33_ANOSI</name>
<proteinExistence type="inferred from homology"/>
<gene>
    <name evidence="2" type="ORF">ZHAS_00009069</name>
</gene>
<dbReference type="OMA" id="PEDVIGH"/>
<dbReference type="GO" id="GO:0005975">
    <property type="term" value="P:carbohydrate metabolic process"/>
    <property type="evidence" value="ECO:0007669"/>
    <property type="project" value="InterPro"/>
</dbReference>
<dbReference type="SUPFAM" id="SSF48208">
    <property type="entry name" value="Six-hairpin glycosidases"/>
    <property type="match status" value="1"/>
</dbReference>
<evidence type="ECO:0000256" key="1">
    <source>
        <dbReference type="ARBA" id="ARBA00006768"/>
    </source>
</evidence>
<dbReference type="InterPro" id="IPR012341">
    <property type="entry name" value="6hp_glycosidase-like_sf"/>
</dbReference>
<reference evidence="2 4" key="1">
    <citation type="journal article" date="2014" name="BMC Genomics">
        <title>Genome sequence of Anopheles sinensis provides insight into genetics basis of mosquito competence for malaria parasites.</title>
        <authorList>
            <person name="Zhou D."/>
            <person name="Zhang D."/>
            <person name="Ding G."/>
            <person name="Shi L."/>
            <person name="Hou Q."/>
            <person name="Ye Y."/>
            <person name="Xu Y."/>
            <person name="Zhou H."/>
            <person name="Xiong C."/>
            <person name="Li S."/>
            <person name="Yu J."/>
            <person name="Hong S."/>
            <person name="Yu X."/>
            <person name="Zou P."/>
            <person name="Chen C."/>
            <person name="Chang X."/>
            <person name="Wang W."/>
            <person name="Lv Y."/>
            <person name="Sun Y."/>
            <person name="Ma L."/>
            <person name="Shen B."/>
            <person name="Zhu C."/>
        </authorList>
    </citation>
    <scope>NUCLEOTIDE SEQUENCE [LARGE SCALE GENOMIC DNA]</scope>
</reference>
<dbReference type="GO" id="GO:0004553">
    <property type="term" value="F:hydrolase activity, hydrolyzing O-glycosyl compounds"/>
    <property type="evidence" value="ECO:0007669"/>
    <property type="project" value="TreeGrafter"/>
</dbReference>
<dbReference type="AlphaFoldDB" id="A0A084VU33"/>
<evidence type="ECO:0000313" key="3">
    <source>
        <dbReference type="EnsemblMetazoa" id="ASIC009069-PA"/>
    </source>
</evidence>
<dbReference type="InterPro" id="IPR008928">
    <property type="entry name" value="6-hairpin_glycosidase_sf"/>
</dbReference>
<reference evidence="3" key="2">
    <citation type="submission" date="2020-05" db="UniProtKB">
        <authorList>
            <consortium name="EnsemblMetazoa"/>
        </authorList>
    </citation>
    <scope>IDENTIFICATION</scope>
</reference>
<dbReference type="EnsemblMetazoa" id="ASIC009069-RA">
    <property type="protein sequence ID" value="ASIC009069-PA"/>
    <property type="gene ID" value="ASIC009069"/>
</dbReference>
<evidence type="ECO:0000313" key="4">
    <source>
        <dbReference type="Proteomes" id="UP000030765"/>
    </source>
</evidence>
<evidence type="ECO:0008006" key="5">
    <source>
        <dbReference type="Google" id="ProtNLM"/>
    </source>
</evidence>
<dbReference type="Gene3D" id="1.50.10.10">
    <property type="match status" value="1"/>
</dbReference>
<dbReference type="PANTHER" id="PTHR11051:SF8">
    <property type="entry name" value="PROTEIN-GLUCOSYLGALACTOSYLHYDROXYLYSINE GLUCOSIDASE"/>
    <property type="match status" value="1"/>
</dbReference>
<dbReference type="VEuPathDB" id="VectorBase:ASIS002051"/>
<dbReference type="Proteomes" id="UP000030765">
    <property type="component" value="Unassembled WGS sequence"/>
</dbReference>
<accession>A0A084VU33</accession>
<keyword evidence="4" id="KW-1185">Reference proteome</keyword>
<evidence type="ECO:0000313" key="2">
    <source>
        <dbReference type="EMBL" id="KFB41477.1"/>
    </source>
</evidence>
<dbReference type="PANTHER" id="PTHR11051">
    <property type="entry name" value="GLYCOSYL HYDROLASE-RELATED"/>
    <property type="match status" value="1"/>
</dbReference>
<comment type="similarity">
    <text evidence="1">Belongs to the glycosyl hydrolase 65 family.</text>
</comment>
<dbReference type="STRING" id="74873.A0A084VU33"/>
<dbReference type="EMBL" id="ATLV01016628">
    <property type="status" value="NOT_ANNOTATED_CDS"/>
    <property type="molecule type" value="Genomic_DNA"/>
</dbReference>
<sequence>MQPLSDCSFVSCLCDNGASAGSRNWSAIARRIKLPYDDIRDYHPQFEGYRPGTVIKQADTVLLGFPLQYPGLKPSTRSNDLRTYESVTRSTGPAMTWAMHAINHLDLGELQLAAINFNHSYQPYVRGPFHVWYELQQPETGAQNFLTGTGGFLQAILFGYAGVRVHLDRLEIRATTSESPMELNPPGSSGITAKGLRYLGALITIAKTINQSEVVVTNMTTALTIELSGEDTAIDVIVNETYFLNSRTAIIRPKNVPYRGCDLPEDLIGG</sequence>
<protein>
    <recommendedName>
        <fullName evidence="5">Glycoside hydrolase family 65 central catalytic domain-containing protein</fullName>
    </recommendedName>
</protein>
<dbReference type="VEuPathDB" id="VectorBase:ASIC009069"/>
<dbReference type="EMBL" id="KE525098">
    <property type="protein sequence ID" value="KFB41477.1"/>
    <property type="molecule type" value="Genomic_DNA"/>
</dbReference>
<dbReference type="OrthoDB" id="200349at2759"/>
<organism evidence="2">
    <name type="scientific">Anopheles sinensis</name>
    <name type="common">Mosquito</name>
    <dbReference type="NCBI Taxonomy" id="74873"/>
    <lineage>
        <taxon>Eukaryota</taxon>
        <taxon>Metazoa</taxon>
        <taxon>Ecdysozoa</taxon>
        <taxon>Arthropoda</taxon>
        <taxon>Hexapoda</taxon>
        <taxon>Insecta</taxon>
        <taxon>Pterygota</taxon>
        <taxon>Neoptera</taxon>
        <taxon>Endopterygota</taxon>
        <taxon>Diptera</taxon>
        <taxon>Nematocera</taxon>
        <taxon>Culicoidea</taxon>
        <taxon>Culicidae</taxon>
        <taxon>Anophelinae</taxon>
        <taxon>Anopheles</taxon>
    </lineage>
</organism>